<name>A0A9X1PQD9_9BACT</name>
<evidence type="ECO:0000259" key="1">
    <source>
        <dbReference type="Pfam" id="PF13470"/>
    </source>
</evidence>
<dbReference type="PANTHER" id="PTHR34610:SF3">
    <property type="entry name" value="SSL7007 PROTEIN"/>
    <property type="match status" value="1"/>
</dbReference>
<accession>A0A9X1PQD9</accession>
<reference evidence="2" key="1">
    <citation type="submission" date="2021-12" db="EMBL/GenBank/DDBJ databases">
        <title>Novel species in genus Dyadobacter.</title>
        <authorList>
            <person name="Ma C."/>
        </authorList>
    </citation>
    <scope>NUCLEOTIDE SEQUENCE</scope>
    <source>
        <strain evidence="2">LJ419</strain>
    </source>
</reference>
<protein>
    <submittedName>
        <fullName evidence="2">Toxin-antitoxin system toxin component, PIN family</fullName>
    </submittedName>
</protein>
<dbReference type="EMBL" id="JAJTTC010000007">
    <property type="protein sequence ID" value="MCF0064229.1"/>
    <property type="molecule type" value="Genomic_DNA"/>
</dbReference>
<dbReference type="AlphaFoldDB" id="A0A9X1PQD9"/>
<dbReference type="InterPro" id="IPR002716">
    <property type="entry name" value="PIN_dom"/>
</dbReference>
<dbReference type="Proteomes" id="UP001139000">
    <property type="component" value="Unassembled WGS sequence"/>
</dbReference>
<dbReference type="Pfam" id="PF13470">
    <property type="entry name" value="PIN_3"/>
    <property type="match status" value="1"/>
</dbReference>
<evidence type="ECO:0000313" key="2">
    <source>
        <dbReference type="EMBL" id="MCF0064229.1"/>
    </source>
</evidence>
<sequence length="143" mass="16769">MSKLSVVIDTNVLIKTINRTNFEFFIYQAFESELFEWVVSTSILDEYEEKLIEFYSLKTAQLVLEILCTASNVVFSEPHFRWNLIEDDPDDNKFSDLAISSNSTCLVTFDKHFDVFKNIEFPRLSVLNPKQFHAFLVENETQH</sequence>
<dbReference type="InterPro" id="IPR002850">
    <property type="entry name" value="PIN_toxin-like"/>
</dbReference>
<dbReference type="NCBIfam" id="TIGR00305">
    <property type="entry name" value="putative toxin-antitoxin system toxin component, PIN family"/>
    <property type="match status" value="1"/>
</dbReference>
<dbReference type="SUPFAM" id="SSF88723">
    <property type="entry name" value="PIN domain-like"/>
    <property type="match status" value="1"/>
</dbReference>
<dbReference type="InterPro" id="IPR029060">
    <property type="entry name" value="PIN-like_dom_sf"/>
</dbReference>
<dbReference type="RefSeq" id="WP_234657158.1">
    <property type="nucleotide sequence ID" value="NZ_CP094997.1"/>
</dbReference>
<gene>
    <name evidence="2" type="ORF">LXM26_22120</name>
</gene>
<proteinExistence type="predicted"/>
<feature type="domain" description="PIN" evidence="1">
    <location>
        <begin position="6"/>
        <end position="112"/>
    </location>
</feature>
<evidence type="ECO:0000313" key="3">
    <source>
        <dbReference type="Proteomes" id="UP001139000"/>
    </source>
</evidence>
<organism evidence="2 3">
    <name type="scientific">Dyadobacter chenwenxiniae</name>
    <dbReference type="NCBI Taxonomy" id="2906456"/>
    <lineage>
        <taxon>Bacteria</taxon>
        <taxon>Pseudomonadati</taxon>
        <taxon>Bacteroidota</taxon>
        <taxon>Cytophagia</taxon>
        <taxon>Cytophagales</taxon>
        <taxon>Spirosomataceae</taxon>
        <taxon>Dyadobacter</taxon>
    </lineage>
</organism>
<dbReference type="PANTHER" id="PTHR34610">
    <property type="entry name" value="SSL7007 PROTEIN"/>
    <property type="match status" value="1"/>
</dbReference>
<comment type="caution">
    <text evidence="2">The sequence shown here is derived from an EMBL/GenBank/DDBJ whole genome shotgun (WGS) entry which is preliminary data.</text>
</comment>
<keyword evidence="3" id="KW-1185">Reference proteome</keyword>